<protein>
    <submittedName>
        <fullName evidence="1">Uncharacterized protein</fullName>
    </submittedName>
</protein>
<keyword evidence="2" id="KW-1185">Reference proteome</keyword>
<sequence>MQRLNAYCVSLAPAALGLLGPPLEYRVSIRIYSSLGLIRKKLECHHEQATG</sequence>
<gene>
    <name evidence="1" type="ORF">Q31b_41040</name>
</gene>
<evidence type="ECO:0000313" key="1">
    <source>
        <dbReference type="EMBL" id="TWU39023.1"/>
    </source>
</evidence>
<dbReference type="Proteomes" id="UP000315471">
    <property type="component" value="Unassembled WGS sequence"/>
</dbReference>
<dbReference type="AlphaFoldDB" id="A0A5C6DNZ9"/>
<reference evidence="1 2" key="1">
    <citation type="submission" date="2019-02" db="EMBL/GenBank/DDBJ databases">
        <title>Deep-cultivation of Planctomycetes and their phenomic and genomic characterization uncovers novel biology.</title>
        <authorList>
            <person name="Wiegand S."/>
            <person name="Jogler M."/>
            <person name="Boedeker C."/>
            <person name="Pinto D."/>
            <person name="Vollmers J."/>
            <person name="Rivas-Marin E."/>
            <person name="Kohn T."/>
            <person name="Peeters S.H."/>
            <person name="Heuer A."/>
            <person name="Rast P."/>
            <person name="Oberbeckmann S."/>
            <person name="Bunk B."/>
            <person name="Jeske O."/>
            <person name="Meyerdierks A."/>
            <person name="Storesund J.E."/>
            <person name="Kallscheuer N."/>
            <person name="Luecker S."/>
            <person name="Lage O.M."/>
            <person name="Pohl T."/>
            <person name="Merkel B.J."/>
            <person name="Hornburger P."/>
            <person name="Mueller R.-W."/>
            <person name="Bruemmer F."/>
            <person name="Labrenz M."/>
            <person name="Spormann A.M."/>
            <person name="Op Den Camp H."/>
            <person name="Overmann J."/>
            <person name="Amann R."/>
            <person name="Jetten M.S.M."/>
            <person name="Mascher T."/>
            <person name="Medema M.H."/>
            <person name="Devos D.P."/>
            <person name="Kaster A.-K."/>
            <person name="Ovreas L."/>
            <person name="Rohde M."/>
            <person name="Galperin M.Y."/>
            <person name="Jogler C."/>
        </authorList>
    </citation>
    <scope>NUCLEOTIDE SEQUENCE [LARGE SCALE GENOMIC DNA]</scope>
    <source>
        <strain evidence="1 2">Q31b</strain>
    </source>
</reference>
<comment type="caution">
    <text evidence="1">The sequence shown here is derived from an EMBL/GenBank/DDBJ whole genome shotgun (WGS) entry which is preliminary data.</text>
</comment>
<evidence type="ECO:0000313" key="2">
    <source>
        <dbReference type="Proteomes" id="UP000315471"/>
    </source>
</evidence>
<dbReference type="EMBL" id="SJPY01000006">
    <property type="protein sequence ID" value="TWU39023.1"/>
    <property type="molecule type" value="Genomic_DNA"/>
</dbReference>
<proteinExistence type="predicted"/>
<organism evidence="1 2">
    <name type="scientific">Novipirellula aureliae</name>
    <dbReference type="NCBI Taxonomy" id="2527966"/>
    <lineage>
        <taxon>Bacteria</taxon>
        <taxon>Pseudomonadati</taxon>
        <taxon>Planctomycetota</taxon>
        <taxon>Planctomycetia</taxon>
        <taxon>Pirellulales</taxon>
        <taxon>Pirellulaceae</taxon>
        <taxon>Novipirellula</taxon>
    </lineage>
</organism>
<name>A0A5C6DNZ9_9BACT</name>
<accession>A0A5C6DNZ9</accession>